<feature type="binding site" evidence="6">
    <location>
        <position position="102"/>
    </location>
    <ligand>
        <name>5-phospho-alpha-D-ribose 1-diphosphate</name>
        <dbReference type="ChEBI" id="CHEBI:58017"/>
        <note>ligand shared between dimeric partners</note>
    </ligand>
</feature>
<keyword evidence="4 6" id="KW-0808">Transferase</keyword>
<dbReference type="InterPro" id="IPR029057">
    <property type="entry name" value="PRTase-like"/>
</dbReference>
<dbReference type="HAMAP" id="MF_01208">
    <property type="entry name" value="PyrE"/>
    <property type="match status" value="1"/>
</dbReference>
<dbReference type="GO" id="GO:0000287">
    <property type="term" value="F:magnesium ion binding"/>
    <property type="evidence" value="ECO:0007669"/>
    <property type="project" value="UniProtKB-UniRule"/>
</dbReference>
<evidence type="ECO:0000256" key="6">
    <source>
        <dbReference type="HAMAP-Rule" id="MF_01208"/>
    </source>
</evidence>
<dbReference type="EC" id="2.4.2.10" evidence="2 6"/>
<reference evidence="8 9" key="1">
    <citation type="journal article" date="2016" name="Nat. Commun.">
        <title>Thousands of microbial genomes shed light on interconnected biogeochemical processes in an aquifer system.</title>
        <authorList>
            <person name="Anantharaman K."/>
            <person name="Brown C.T."/>
            <person name="Hug L.A."/>
            <person name="Sharon I."/>
            <person name="Castelle C.J."/>
            <person name="Probst A.J."/>
            <person name="Thomas B.C."/>
            <person name="Singh A."/>
            <person name="Wilkins M.J."/>
            <person name="Karaoz U."/>
            <person name="Brodie E.L."/>
            <person name="Williams K.H."/>
            <person name="Hubbard S.S."/>
            <person name="Banfield J.F."/>
        </authorList>
    </citation>
    <scope>NUCLEOTIDE SEQUENCE [LARGE SCALE GENOMIC DNA]</scope>
</reference>
<dbReference type="GO" id="GO:0019856">
    <property type="term" value="P:pyrimidine nucleobase biosynthetic process"/>
    <property type="evidence" value="ECO:0007669"/>
    <property type="project" value="TreeGrafter"/>
</dbReference>
<comment type="catalytic activity">
    <reaction evidence="6">
        <text>orotidine 5'-phosphate + diphosphate = orotate + 5-phospho-alpha-D-ribose 1-diphosphate</text>
        <dbReference type="Rhea" id="RHEA:10380"/>
        <dbReference type="ChEBI" id="CHEBI:30839"/>
        <dbReference type="ChEBI" id="CHEBI:33019"/>
        <dbReference type="ChEBI" id="CHEBI:57538"/>
        <dbReference type="ChEBI" id="CHEBI:58017"/>
        <dbReference type="EC" id="2.4.2.10"/>
    </reaction>
</comment>
<dbReference type="PANTHER" id="PTHR19278">
    <property type="entry name" value="OROTATE PHOSPHORIBOSYLTRANSFERASE"/>
    <property type="match status" value="1"/>
</dbReference>
<evidence type="ECO:0000259" key="7">
    <source>
        <dbReference type="Pfam" id="PF00156"/>
    </source>
</evidence>
<proteinExistence type="inferred from homology"/>
<evidence type="ECO:0000313" key="8">
    <source>
        <dbReference type="EMBL" id="OGD98017.1"/>
    </source>
</evidence>
<dbReference type="GO" id="GO:0044205">
    <property type="term" value="P:'de novo' UMP biosynthetic process"/>
    <property type="evidence" value="ECO:0007669"/>
    <property type="project" value="UniProtKB-UniRule"/>
</dbReference>
<evidence type="ECO:0000256" key="3">
    <source>
        <dbReference type="ARBA" id="ARBA00022676"/>
    </source>
</evidence>
<feature type="binding site" evidence="6">
    <location>
        <position position="106"/>
    </location>
    <ligand>
        <name>5-phospho-alpha-D-ribose 1-diphosphate</name>
        <dbReference type="ChEBI" id="CHEBI:58017"/>
        <note>ligand shared between dimeric partners</note>
    </ligand>
</feature>
<dbReference type="CDD" id="cd06223">
    <property type="entry name" value="PRTases_typeI"/>
    <property type="match status" value="1"/>
</dbReference>
<dbReference type="STRING" id="1797725.A3A49_01810"/>
<dbReference type="InterPro" id="IPR000836">
    <property type="entry name" value="PRTase_dom"/>
</dbReference>
<dbReference type="GO" id="GO:0004588">
    <property type="term" value="F:orotate phosphoribosyltransferase activity"/>
    <property type="evidence" value="ECO:0007669"/>
    <property type="project" value="UniProtKB-UniRule"/>
</dbReference>
<feature type="binding site" evidence="6">
    <location>
        <position position="132"/>
    </location>
    <ligand>
        <name>orotate</name>
        <dbReference type="ChEBI" id="CHEBI:30839"/>
    </ligand>
</feature>
<dbReference type="Proteomes" id="UP000176740">
    <property type="component" value="Unassembled WGS sequence"/>
</dbReference>
<comment type="pathway">
    <text evidence="1 6">Pyrimidine metabolism; UMP biosynthesis via de novo pathway; UMP from orotate: step 1/2.</text>
</comment>
<dbReference type="PANTHER" id="PTHR19278:SF9">
    <property type="entry name" value="URIDINE 5'-MONOPHOSPHATE SYNTHASE"/>
    <property type="match status" value="1"/>
</dbReference>
<dbReference type="NCBIfam" id="TIGR00336">
    <property type="entry name" value="pyrE"/>
    <property type="match status" value="1"/>
</dbReference>
<feature type="domain" description="Phosphoribosyltransferase" evidence="7">
    <location>
        <begin position="57"/>
        <end position="148"/>
    </location>
</feature>
<dbReference type="Pfam" id="PF00156">
    <property type="entry name" value="Pribosyltran"/>
    <property type="match status" value="1"/>
</dbReference>
<evidence type="ECO:0000256" key="1">
    <source>
        <dbReference type="ARBA" id="ARBA00004889"/>
    </source>
</evidence>
<dbReference type="UniPathway" id="UPA00070">
    <property type="reaction ID" value="UER00119"/>
</dbReference>
<evidence type="ECO:0000256" key="5">
    <source>
        <dbReference type="ARBA" id="ARBA00022975"/>
    </source>
</evidence>
<dbReference type="AlphaFoldDB" id="A0A1F5H1U6"/>
<comment type="caution">
    <text evidence="8">The sequence shown here is derived from an EMBL/GenBank/DDBJ whole genome shotgun (WGS) entry which is preliminary data.</text>
</comment>
<comment type="subunit">
    <text evidence="6">Homodimer.</text>
</comment>
<gene>
    <name evidence="6" type="primary">pyrE</name>
    <name evidence="8" type="ORF">A3A49_01810</name>
</gene>
<evidence type="ECO:0000256" key="4">
    <source>
        <dbReference type="ARBA" id="ARBA00022679"/>
    </source>
</evidence>
<dbReference type="InterPro" id="IPR023031">
    <property type="entry name" value="OPRT"/>
</dbReference>
<protein>
    <recommendedName>
        <fullName evidence="2 6">Orotate phosphoribosyltransferase</fullName>
        <shortName evidence="6">OPRT</shortName>
        <shortName evidence="6">OPRTase</shortName>
        <ecNumber evidence="2 6">2.4.2.10</ecNumber>
    </recommendedName>
</protein>
<dbReference type="InterPro" id="IPR004467">
    <property type="entry name" value="Or_phspho_trans_dom"/>
</dbReference>
<dbReference type="Gene3D" id="3.40.50.2020">
    <property type="match status" value="1"/>
</dbReference>
<sequence length="220" mass="24357">MKSTNTDNKIANQVSNILIDLGCIILRPNRPFKYNTGIISPVYTDNRVILSSVSNRKKIADLLIQKVKQIGIPDVIAGTATAGIAYAAFIAQRLNLPMIYVRPTPKVYGKENQVEGKLKRGQTVIVIDDLISTGRSSLEVVRAIRKSGGIVQDILAITTYGLKIASNNFEKNKIKITTLTDLNRSCLIAVKKGFLKPDQVNTIKNWAKDPKNWGKKMGYE</sequence>
<keyword evidence="6" id="KW-0460">Magnesium</keyword>
<comment type="function">
    <text evidence="6">Catalyzes the transfer of a ribosyl phosphate group from 5-phosphoribose 1-diphosphate to orotate, leading to the formation of orotidine monophosphate (OMP).</text>
</comment>
<feature type="binding site" description="in other chain" evidence="6">
    <location>
        <begin position="128"/>
        <end position="136"/>
    </location>
    <ligand>
        <name>5-phospho-alpha-D-ribose 1-diphosphate</name>
        <dbReference type="ChEBI" id="CHEBI:58017"/>
        <note>ligand shared between dimeric partners</note>
    </ligand>
</feature>
<name>A0A1F5H1U6_9BACT</name>
<comment type="similarity">
    <text evidence="6">Belongs to the purine/pyrimidine phosphoribosyltransferase family. PyrE subfamily.</text>
</comment>
<dbReference type="SUPFAM" id="SSF53271">
    <property type="entry name" value="PRTase-like"/>
    <property type="match status" value="1"/>
</dbReference>
<keyword evidence="5 6" id="KW-0665">Pyrimidine biosynthesis</keyword>
<comment type="caution">
    <text evidence="6">Lacks conserved residue(s) required for the propagation of feature annotation.</text>
</comment>
<evidence type="ECO:0000313" key="9">
    <source>
        <dbReference type="Proteomes" id="UP000176740"/>
    </source>
</evidence>
<accession>A0A1F5H1U6</accession>
<keyword evidence="3 6" id="KW-0328">Glycosyltransferase</keyword>
<comment type="cofactor">
    <cofactor evidence="6">
        <name>Mg(2+)</name>
        <dbReference type="ChEBI" id="CHEBI:18420"/>
    </cofactor>
</comment>
<dbReference type="EMBL" id="MFBO01000019">
    <property type="protein sequence ID" value="OGD98017.1"/>
    <property type="molecule type" value="Genomic_DNA"/>
</dbReference>
<organism evidence="8 9">
    <name type="scientific">Candidatus Curtissbacteria bacterium RIFCSPLOWO2_01_FULL_38_11b</name>
    <dbReference type="NCBI Taxonomy" id="1797725"/>
    <lineage>
        <taxon>Bacteria</taxon>
        <taxon>Candidatus Curtissiibacteriota</taxon>
    </lineage>
</organism>
<evidence type="ECO:0000256" key="2">
    <source>
        <dbReference type="ARBA" id="ARBA00011971"/>
    </source>
</evidence>